<dbReference type="Gene3D" id="3.80.10.10">
    <property type="entry name" value="Ribonuclease Inhibitor"/>
    <property type="match status" value="1"/>
</dbReference>
<dbReference type="InterPro" id="IPR032675">
    <property type="entry name" value="LRR_dom_sf"/>
</dbReference>
<dbReference type="SUPFAM" id="SSF52047">
    <property type="entry name" value="RNI-like"/>
    <property type="match status" value="1"/>
</dbReference>
<comment type="caution">
    <text evidence="1">The sequence shown here is derived from an EMBL/GenBank/DDBJ whole genome shotgun (WGS) entry which is preliminary data.</text>
</comment>
<organism evidence="1 2">
    <name type="scientific">Lithospermum erythrorhizon</name>
    <name type="common">Purple gromwell</name>
    <name type="synonym">Lithospermum officinale var. erythrorhizon</name>
    <dbReference type="NCBI Taxonomy" id="34254"/>
    <lineage>
        <taxon>Eukaryota</taxon>
        <taxon>Viridiplantae</taxon>
        <taxon>Streptophyta</taxon>
        <taxon>Embryophyta</taxon>
        <taxon>Tracheophyta</taxon>
        <taxon>Spermatophyta</taxon>
        <taxon>Magnoliopsida</taxon>
        <taxon>eudicotyledons</taxon>
        <taxon>Gunneridae</taxon>
        <taxon>Pentapetalae</taxon>
        <taxon>asterids</taxon>
        <taxon>lamiids</taxon>
        <taxon>Boraginales</taxon>
        <taxon>Boraginaceae</taxon>
        <taxon>Boraginoideae</taxon>
        <taxon>Lithospermeae</taxon>
        <taxon>Lithospermum</taxon>
    </lineage>
</organism>
<keyword evidence="2" id="KW-1185">Reference proteome</keyword>
<proteinExistence type="predicted"/>
<dbReference type="Proteomes" id="UP001454036">
    <property type="component" value="Unassembled WGS sequence"/>
</dbReference>
<evidence type="ECO:0000313" key="1">
    <source>
        <dbReference type="EMBL" id="GAA0159104.1"/>
    </source>
</evidence>
<dbReference type="PANTHER" id="PTHR15140:SF37">
    <property type="entry name" value="UBIQUITIN-LIKE DOMAIN-CONTAINING PROTEIN"/>
    <property type="match status" value="1"/>
</dbReference>
<dbReference type="PANTHER" id="PTHR15140">
    <property type="entry name" value="TUBULIN-SPECIFIC CHAPERONE E"/>
    <property type="match status" value="1"/>
</dbReference>
<dbReference type="AlphaFoldDB" id="A0AAV3Q4W9"/>
<sequence>MDTDPLSTLEKLPNLTILVLDEHCFTGVKLTCHAMGFPKLKSLYIGYSANLEMWDVENGAMPHLCYLTIYNCAILKMIPDGLRFLTSLEELVIRRMPEEFVIRVEVCADGEEGEDFDKIRHIPDVLIQ</sequence>
<protein>
    <submittedName>
        <fullName evidence="1">Antimicrobial response protein</fullName>
    </submittedName>
</protein>
<gene>
    <name evidence="1" type="ORF">LIER_38791</name>
</gene>
<accession>A0AAV3Q4W9</accession>
<evidence type="ECO:0000313" key="2">
    <source>
        <dbReference type="Proteomes" id="UP001454036"/>
    </source>
</evidence>
<dbReference type="EMBL" id="BAABME010020028">
    <property type="protein sequence ID" value="GAA0159104.1"/>
    <property type="molecule type" value="Genomic_DNA"/>
</dbReference>
<reference evidence="1 2" key="1">
    <citation type="submission" date="2024-01" db="EMBL/GenBank/DDBJ databases">
        <title>The complete chloroplast genome sequence of Lithospermum erythrorhizon: insights into the phylogenetic relationship among Boraginaceae species and the maternal lineages of purple gromwells.</title>
        <authorList>
            <person name="Okada T."/>
            <person name="Watanabe K."/>
        </authorList>
    </citation>
    <scope>NUCLEOTIDE SEQUENCE [LARGE SCALE GENOMIC DNA]</scope>
</reference>
<name>A0AAV3Q4W9_LITER</name>